<dbReference type="PATRIC" id="fig|883114.3.peg.1134"/>
<dbReference type="Proteomes" id="UP000004191">
    <property type="component" value="Unassembled WGS sequence"/>
</dbReference>
<feature type="transmembrane region" description="Helical" evidence="10">
    <location>
        <begin position="162"/>
        <end position="184"/>
    </location>
</feature>
<dbReference type="NCBIfam" id="TIGR00410">
    <property type="entry name" value="lacE"/>
    <property type="match status" value="1"/>
</dbReference>
<dbReference type="InterPro" id="IPR004796">
    <property type="entry name" value="PTS_IIC_cello"/>
</dbReference>
<dbReference type="PIRSF" id="PIRSF006351">
    <property type="entry name" value="PTS_EIIC-Cellobiose"/>
    <property type="match status" value="1"/>
</dbReference>
<dbReference type="PANTHER" id="PTHR33989:SF8">
    <property type="entry name" value="PERMEASE IIC COMPONENT"/>
    <property type="match status" value="1"/>
</dbReference>
<dbReference type="InterPro" id="IPR051088">
    <property type="entry name" value="PTS_Sugar-EIIC/EIIB"/>
</dbReference>
<feature type="domain" description="PTS EIIC type-3" evidence="11">
    <location>
        <begin position="5"/>
        <end position="430"/>
    </location>
</feature>
<feature type="transmembrane region" description="Helical" evidence="10">
    <location>
        <begin position="109"/>
        <end position="127"/>
    </location>
</feature>
<organism evidence="12 13">
    <name type="scientific">Helcococcus kunzii ATCC 51366</name>
    <dbReference type="NCBI Taxonomy" id="883114"/>
    <lineage>
        <taxon>Bacteria</taxon>
        <taxon>Bacillati</taxon>
        <taxon>Bacillota</taxon>
        <taxon>Tissierellia</taxon>
        <taxon>Tissierellales</taxon>
        <taxon>Peptoniphilaceae</taxon>
        <taxon>Helcococcus</taxon>
    </lineage>
</organism>
<evidence type="ECO:0000256" key="8">
    <source>
        <dbReference type="ARBA" id="ARBA00023136"/>
    </source>
</evidence>
<evidence type="ECO:0000313" key="13">
    <source>
        <dbReference type="Proteomes" id="UP000004191"/>
    </source>
</evidence>
<keyword evidence="6 10" id="KW-0812">Transmembrane</keyword>
<sequence length="453" mass="48779">MFKFLEKYLMGPMSKISQLRLVRAITAAGMASIPFTIVGSMFLVLTILPDVITPLQGIWDATFLKVTNIYMLANKASMGIIGLYFLLVISYEYTRIIAEEEEIEKMNPINGMLLSVFGFFMLIPQFAKEAGFKLLTDISELEKGGSAVINGWAVGGDGLSRLGATGIFTAIITSWLVVNIYKFCIKKNLIVKMPEEVPSGVANSFSALIPTAVLSFVIFIIQGVLVALNTDLFQIIQVPFGFVTKIAGTLPGVLVIHLLIHALWVVGIHGATIISSLVSPIVLQNMQANAQGANIPFAGEFYNAFSYPGGSGATLGLVVMCIFLARSEQLKAIGKSAIVPGLFNINEPVIFGMPVVYNPILAIPFMVAPMVGAAIGYLSIASGFVRPIIAQQPWPTPFGIGAFIATGGDYKGAIVAVISVLVSGLIYYPFFKAYDKKLLKQQEEGVDELADVL</sequence>
<gene>
    <name evidence="12" type="ORF">HMPREF9709_01144</name>
</gene>
<evidence type="ECO:0000256" key="4">
    <source>
        <dbReference type="ARBA" id="ARBA00022597"/>
    </source>
</evidence>
<keyword evidence="13" id="KW-1185">Reference proteome</keyword>
<dbReference type="EMBL" id="AGEI01000022">
    <property type="protein sequence ID" value="EHR33545.1"/>
    <property type="molecule type" value="Genomic_DNA"/>
</dbReference>
<feature type="transmembrane region" description="Helical" evidence="10">
    <location>
        <begin position="360"/>
        <end position="380"/>
    </location>
</feature>
<dbReference type="HOGENOM" id="CLU_029688_1_0_9"/>
<dbReference type="AlphaFoldDB" id="H3NP83"/>
<dbReference type="GO" id="GO:0005886">
    <property type="term" value="C:plasma membrane"/>
    <property type="evidence" value="ECO:0007669"/>
    <property type="project" value="UniProtKB-SubCell"/>
</dbReference>
<dbReference type="GeneID" id="96999131"/>
<accession>H3NP83</accession>
<reference evidence="12 13" key="1">
    <citation type="submission" date="2012-01" db="EMBL/GenBank/DDBJ databases">
        <title>The Genome Sequence of Helcococcus kunzii ATCC 51366.</title>
        <authorList>
            <consortium name="The Broad Institute Genome Sequencing Platform"/>
            <person name="Earl A."/>
            <person name="Ward D."/>
            <person name="Feldgarden M."/>
            <person name="Gevers D."/>
            <person name="Huys G."/>
            <person name="Young S.K."/>
            <person name="Zeng Q."/>
            <person name="Gargeya S."/>
            <person name="Fitzgerald M."/>
            <person name="Haas B."/>
            <person name="Abouelleil A."/>
            <person name="Alvarado L."/>
            <person name="Arachchi H.M."/>
            <person name="Berlin A."/>
            <person name="Chapman S.B."/>
            <person name="Gearin G."/>
            <person name="Goldberg J."/>
            <person name="Griggs A."/>
            <person name="Gujja S."/>
            <person name="Hansen M."/>
            <person name="Heiman D."/>
            <person name="Howarth C."/>
            <person name="Larimer J."/>
            <person name="Lui A."/>
            <person name="MacDonald P.J.P."/>
            <person name="McCowen C."/>
            <person name="Montmayeur A."/>
            <person name="Murphy C."/>
            <person name="Neiman D."/>
            <person name="Pearson M."/>
            <person name="Priest M."/>
            <person name="Roberts A."/>
            <person name="Saif S."/>
            <person name="Shea T."/>
            <person name="Sisk P."/>
            <person name="Stolte C."/>
            <person name="Sykes S."/>
            <person name="Wortman J."/>
            <person name="Nusbaum C."/>
            <person name="Birren B."/>
        </authorList>
    </citation>
    <scope>NUCLEOTIDE SEQUENCE [LARGE SCALE GENOMIC DNA]</scope>
    <source>
        <strain evidence="12 13">ATCC 51366</strain>
    </source>
</reference>
<evidence type="ECO:0000256" key="6">
    <source>
        <dbReference type="ARBA" id="ARBA00022692"/>
    </source>
</evidence>
<dbReference type="STRING" id="883114.HMPREF9709_01144"/>
<keyword evidence="7 10" id="KW-1133">Transmembrane helix</keyword>
<keyword evidence="3 9" id="KW-1003">Cell membrane</keyword>
<name>H3NP83_9FIRM</name>
<dbReference type="OrthoDB" id="1641940at2"/>
<comment type="subcellular location">
    <subcellularLocation>
        <location evidence="1">Cell membrane</location>
        <topology evidence="1">Multi-pass membrane protein</topology>
    </subcellularLocation>
</comment>
<keyword evidence="2 9" id="KW-0813">Transport</keyword>
<keyword evidence="8 9" id="KW-0472">Membrane</keyword>
<dbReference type="PANTHER" id="PTHR33989">
    <property type="match status" value="1"/>
</dbReference>
<dbReference type="InterPro" id="IPR003352">
    <property type="entry name" value="PTS_EIIC"/>
</dbReference>
<feature type="transmembrane region" description="Helical" evidence="10">
    <location>
        <begin position="205"/>
        <end position="228"/>
    </location>
</feature>
<dbReference type="GO" id="GO:0008982">
    <property type="term" value="F:protein-N(PI)-phosphohistidine-sugar phosphotransferase activity"/>
    <property type="evidence" value="ECO:0007669"/>
    <property type="project" value="UniProtKB-UniRule"/>
</dbReference>
<feature type="transmembrane region" description="Helical" evidence="10">
    <location>
        <begin position="413"/>
        <end position="431"/>
    </location>
</feature>
<evidence type="ECO:0000256" key="9">
    <source>
        <dbReference type="PIRNR" id="PIRNR006351"/>
    </source>
</evidence>
<dbReference type="InterPro" id="IPR004501">
    <property type="entry name" value="PTS_EIIC_3"/>
</dbReference>
<evidence type="ECO:0000256" key="5">
    <source>
        <dbReference type="ARBA" id="ARBA00022683"/>
    </source>
</evidence>
<dbReference type="NCBIfam" id="NF007157">
    <property type="entry name" value="PRK09592.1"/>
    <property type="match status" value="1"/>
</dbReference>
<proteinExistence type="predicted"/>
<dbReference type="RefSeq" id="WP_005398659.1">
    <property type="nucleotide sequence ID" value="NZ_JH601088.1"/>
</dbReference>
<dbReference type="PROSITE" id="PS51105">
    <property type="entry name" value="PTS_EIIC_TYPE_3"/>
    <property type="match status" value="1"/>
</dbReference>
<protein>
    <recommendedName>
        <fullName evidence="9">Permease IIC component</fullName>
    </recommendedName>
</protein>
<feature type="transmembrane region" description="Helical" evidence="10">
    <location>
        <begin position="263"/>
        <end position="284"/>
    </location>
</feature>
<evidence type="ECO:0000256" key="10">
    <source>
        <dbReference type="SAM" id="Phobius"/>
    </source>
</evidence>
<comment type="caution">
    <text evidence="12">The sequence shown here is derived from an EMBL/GenBank/DDBJ whole genome shotgun (WGS) entry which is preliminary data.</text>
</comment>
<comment type="function">
    <text evidence="9">The phosphoenolpyruvate-dependent sugar phosphotransferase system (PTS), a major carbohydrate active -transport system, catalyzes the phosphorylation of incoming sugar substrates concomitant with their translocation across the cell membrane.</text>
</comment>
<feature type="transmembrane region" description="Helical" evidence="10">
    <location>
        <begin position="234"/>
        <end position="256"/>
    </location>
</feature>
<feature type="transmembrane region" description="Helical" evidence="10">
    <location>
        <begin position="304"/>
        <end position="325"/>
    </location>
</feature>
<feature type="transmembrane region" description="Helical" evidence="10">
    <location>
        <begin position="68"/>
        <end position="89"/>
    </location>
</feature>
<evidence type="ECO:0000259" key="11">
    <source>
        <dbReference type="PROSITE" id="PS51105"/>
    </source>
</evidence>
<dbReference type="Pfam" id="PF02378">
    <property type="entry name" value="PTS_EIIC"/>
    <property type="match status" value="1"/>
</dbReference>
<evidence type="ECO:0000256" key="3">
    <source>
        <dbReference type="ARBA" id="ARBA00022475"/>
    </source>
</evidence>
<evidence type="ECO:0000256" key="1">
    <source>
        <dbReference type="ARBA" id="ARBA00004651"/>
    </source>
</evidence>
<keyword evidence="4 9" id="KW-0762">Sugar transport</keyword>
<dbReference type="GO" id="GO:1901264">
    <property type="term" value="P:carbohydrate derivative transport"/>
    <property type="evidence" value="ECO:0007669"/>
    <property type="project" value="TreeGrafter"/>
</dbReference>
<dbReference type="GO" id="GO:0009401">
    <property type="term" value="P:phosphoenolpyruvate-dependent sugar phosphotransferase system"/>
    <property type="evidence" value="ECO:0007669"/>
    <property type="project" value="UniProtKB-KW"/>
</dbReference>
<dbReference type="eggNOG" id="COG1455">
    <property type="taxonomic scope" value="Bacteria"/>
</dbReference>
<evidence type="ECO:0000313" key="12">
    <source>
        <dbReference type="EMBL" id="EHR33545.1"/>
    </source>
</evidence>
<evidence type="ECO:0000256" key="2">
    <source>
        <dbReference type="ARBA" id="ARBA00022448"/>
    </source>
</evidence>
<feature type="transmembrane region" description="Helical" evidence="10">
    <location>
        <begin position="21"/>
        <end position="48"/>
    </location>
</feature>
<evidence type="ECO:0000256" key="7">
    <source>
        <dbReference type="ARBA" id="ARBA00022989"/>
    </source>
</evidence>
<keyword evidence="5" id="KW-0598">Phosphotransferase system</keyword>